<gene>
    <name evidence="1" type="ORF">H2198_010854</name>
</gene>
<dbReference type="EMBL" id="JAPDRQ010000434">
    <property type="protein sequence ID" value="KAJ9649825.1"/>
    <property type="molecule type" value="Genomic_DNA"/>
</dbReference>
<comment type="caution">
    <text evidence="1">The sequence shown here is derived from an EMBL/GenBank/DDBJ whole genome shotgun (WGS) entry which is preliminary data.</text>
</comment>
<protein>
    <submittedName>
        <fullName evidence="1">Uncharacterized protein</fullName>
    </submittedName>
</protein>
<evidence type="ECO:0000313" key="2">
    <source>
        <dbReference type="Proteomes" id="UP001172386"/>
    </source>
</evidence>
<accession>A0ACC2ZR13</accession>
<reference evidence="1" key="1">
    <citation type="submission" date="2022-10" db="EMBL/GenBank/DDBJ databases">
        <title>Culturing micro-colonial fungi from biological soil crusts in the Mojave desert and describing Neophaeococcomyces mojavensis, and introducing the new genera and species Taxawa tesnikishii.</title>
        <authorList>
            <person name="Kurbessoian T."/>
            <person name="Stajich J.E."/>
        </authorList>
    </citation>
    <scope>NUCLEOTIDE SEQUENCE</scope>
    <source>
        <strain evidence="1">JES_112</strain>
    </source>
</reference>
<sequence>MAAAQTTITTEEGLVMYAVLVTGGKQYRVAQGEKLRIEKLEVEVGSEIKFDNILMLGDSDGVKLGDALKGAAVTAKVLSQGRADKVRIIKFRRRKHHMKRQGHRQYYTEIEITGIAG</sequence>
<name>A0ACC2ZR13_9EURO</name>
<dbReference type="Proteomes" id="UP001172386">
    <property type="component" value="Unassembled WGS sequence"/>
</dbReference>
<organism evidence="1 2">
    <name type="scientific">Neophaeococcomyces mojaviensis</name>
    <dbReference type="NCBI Taxonomy" id="3383035"/>
    <lineage>
        <taxon>Eukaryota</taxon>
        <taxon>Fungi</taxon>
        <taxon>Dikarya</taxon>
        <taxon>Ascomycota</taxon>
        <taxon>Pezizomycotina</taxon>
        <taxon>Eurotiomycetes</taxon>
        <taxon>Chaetothyriomycetidae</taxon>
        <taxon>Chaetothyriales</taxon>
        <taxon>Chaetothyriales incertae sedis</taxon>
        <taxon>Neophaeococcomyces</taxon>
    </lineage>
</organism>
<proteinExistence type="predicted"/>
<evidence type="ECO:0000313" key="1">
    <source>
        <dbReference type="EMBL" id="KAJ9649825.1"/>
    </source>
</evidence>
<keyword evidence="2" id="KW-1185">Reference proteome</keyword>